<dbReference type="AlphaFoldDB" id="A0AAT9GRZ2"/>
<dbReference type="KEGG" id="sjv:SJAV_15830"/>
<accession>A0AAT9GRZ2</accession>
<dbReference type="GeneID" id="92354540"/>
<sequence>MDIYTIMILGYEVSQKKVINAGIYTIKFHRRKRKNEYIYIVELQSGGKVIERGIFSEYSNAVLYAGQIFSRFR</sequence>
<dbReference type="RefSeq" id="WP_369609217.1">
    <property type="nucleotide sequence ID" value="NZ_AP031322.1"/>
</dbReference>
<dbReference type="EMBL" id="AP031322">
    <property type="protein sequence ID" value="BFH73639.1"/>
    <property type="molecule type" value="Genomic_DNA"/>
</dbReference>
<reference evidence="1" key="1">
    <citation type="submission" date="2024-03" db="EMBL/GenBank/DDBJ databases">
        <title>Complete genome sequence of Sulfurisphaera javensis strain KD-1.</title>
        <authorList>
            <person name="Sakai H."/>
            <person name="Nur N."/>
            <person name="Suwanto A."/>
            <person name="Kurosawa N."/>
        </authorList>
    </citation>
    <scope>NUCLEOTIDE SEQUENCE</scope>
    <source>
        <strain evidence="1">KD-1</strain>
    </source>
</reference>
<proteinExistence type="predicted"/>
<gene>
    <name evidence="1" type="ORF">SJAV_15830</name>
</gene>
<organism evidence="1">
    <name type="scientific">Sulfurisphaera javensis</name>
    <dbReference type="NCBI Taxonomy" id="2049879"/>
    <lineage>
        <taxon>Archaea</taxon>
        <taxon>Thermoproteota</taxon>
        <taxon>Thermoprotei</taxon>
        <taxon>Sulfolobales</taxon>
        <taxon>Sulfolobaceae</taxon>
        <taxon>Sulfurisphaera</taxon>
    </lineage>
</organism>
<protein>
    <submittedName>
        <fullName evidence="1">Uncharacterized protein</fullName>
    </submittedName>
</protein>
<name>A0AAT9GRZ2_9CREN</name>
<evidence type="ECO:0000313" key="1">
    <source>
        <dbReference type="EMBL" id="BFH73639.1"/>
    </source>
</evidence>